<accession>A0A7D9IX79</accession>
<dbReference type="Proteomes" id="UP001152795">
    <property type="component" value="Unassembled WGS sequence"/>
</dbReference>
<feature type="non-terminal residue" evidence="1">
    <location>
        <position position="1"/>
    </location>
</feature>
<dbReference type="AlphaFoldDB" id="A0A7D9IX79"/>
<evidence type="ECO:0000313" key="2">
    <source>
        <dbReference type="Proteomes" id="UP001152795"/>
    </source>
</evidence>
<organism evidence="1 2">
    <name type="scientific">Paramuricea clavata</name>
    <name type="common">Red gorgonian</name>
    <name type="synonym">Violescent sea-whip</name>
    <dbReference type="NCBI Taxonomy" id="317549"/>
    <lineage>
        <taxon>Eukaryota</taxon>
        <taxon>Metazoa</taxon>
        <taxon>Cnidaria</taxon>
        <taxon>Anthozoa</taxon>
        <taxon>Octocorallia</taxon>
        <taxon>Malacalcyonacea</taxon>
        <taxon>Plexauridae</taxon>
        <taxon>Paramuricea</taxon>
    </lineage>
</organism>
<name>A0A7D9IX79_PARCT</name>
<sequence>RDKLQTESVDNFVAELKTLAKTCNLCECLRDSLIHDRIVLGIKNEQTTKKLLRTRDLTLNKCIDICRSEEVTDMQVKSLAEPENINQLQSKAKIKPRVFEGKKRLQSGKKVSCKFCGYEHAPDKKKCPAWGKTCNRCKERNHFAKKCKKTSVYSIESEDE</sequence>
<evidence type="ECO:0000313" key="1">
    <source>
        <dbReference type="EMBL" id="CAB4015835.1"/>
    </source>
</evidence>
<keyword evidence="2" id="KW-1185">Reference proteome</keyword>
<comment type="caution">
    <text evidence="1">The sequence shown here is derived from an EMBL/GenBank/DDBJ whole genome shotgun (WGS) entry which is preliminary data.</text>
</comment>
<reference evidence="1" key="1">
    <citation type="submission" date="2020-04" db="EMBL/GenBank/DDBJ databases">
        <authorList>
            <person name="Alioto T."/>
            <person name="Alioto T."/>
            <person name="Gomez Garrido J."/>
        </authorList>
    </citation>
    <scope>NUCLEOTIDE SEQUENCE</scope>
    <source>
        <strain evidence="1">A484AB</strain>
    </source>
</reference>
<protein>
    <submittedName>
        <fullName evidence="1">Uncharacterized protein</fullName>
    </submittedName>
</protein>
<proteinExistence type="predicted"/>
<dbReference type="EMBL" id="CACRXK020008864">
    <property type="protein sequence ID" value="CAB4015835.1"/>
    <property type="molecule type" value="Genomic_DNA"/>
</dbReference>
<gene>
    <name evidence="1" type="ORF">PACLA_8A064744</name>
</gene>
<dbReference type="OrthoDB" id="5985287at2759"/>